<gene>
    <name evidence="7" type="ORF">DHM44_06645</name>
</gene>
<dbReference type="PANTHER" id="PTHR43646">
    <property type="entry name" value="GLYCOSYLTRANSFERASE"/>
    <property type="match status" value="1"/>
</dbReference>
<keyword evidence="3" id="KW-0328">Glycosyltransferase</keyword>
<evidence type="ECO:0000256" key="2">
    <source>
        <dbReference type="ARBA" id="ARBA00022475"/>
    </source>
</evidence>
<accession>A0A3D5QDV4</accession>
<dbReference type="NCBIfam" id="TIGR04283">
    <property type="entry name" value="glyco_like_mftF"/>
    <property type="match status" value="1"/>
</dbReference>
<dbReference type="GO" id="GO:0005886">
    <property type="term" value="C:plasma membrane"/>
    <property type="evidence" value="ECO:0007669"/>
    <property type="project" value="UniProtKB-SubCell"/>
</dbReference>
<comment type="caution">
    <text evidence="7">The sequence shown here is derived from an EMBL/GenBank/DDBJ whole genome shotgun (WGS) entry which is preliminary data.</text>
</comment>
<name>A0A3D5QDV4_FLESI</name>
<keyword evidence="5" id="KW-0472">Membrane</keyword>
<dbReference type="InterPro" id="IPR001173">
    <property type="entry name" value="Glyco_trans_2-like"/>
</dbReference>
<dbReference type="Proteomes" id="UP000262325">
    <property type="component" value="Unassembled WGS sequence"/>
</dbReference>
<proteinExistence type="predicted"/>
<dbReference type="InterPro" id="IPR026461">
    <property type="entry name" value="Trfase_2_rSAM/seldom_assoc"/>
</dbReference>
<sequence>MISIRVMKNKKVSIIIPVFKEYNIDRFVAVLQRKVKNCNVEIVVVDGDNSGSTVSRLEKYDLKTITSEKGRGTQLKKGAEHSTGDILLFLHADTELPDNFFYTVTDTCDKISSCGAFSLKIGSRKPLYRIIELFANLRARCLRMPFGDQAIFVERETYFKSGGFSEIPIFEDVDLVEKLKKYGVKIHTLEEKITTSPRRWESEGIFRATIRNWYLQILYFVFKIDPHYLKKFYRSQK</sequence>
<evidence type="ECO:0000256" key="1">
    <source>
        <dbReference type="ARBA" id="ARBA00004236"/>
    </source>
</evidence>
<evidence type="ECO:0000256" key="5">
    <source>
        <dbReference type="ARBA" id="ARBA00023136"/>
    </source>
</evidence>
<evidence type="ECO:0000259" key="6">
    <source>
        <dbReference type="Pfam" id="PF00535"/>
    </source>
</evidence>
<evidence type="ECO:0000256" key="3">
    <source>
        <dbReference type="ARBA" id="ARBA00022676"/>
    </source>
</evidence>
<dbReference type="InterPro" id="IPR029044">
    <property type="entry name" value="Nucleotide-diphossugar_trans"/>
</dbReference>
<dbReference type="Pfam" id="PF00535">
    <property type="entry name" value="Glycos_transf_2"/>
    <property type="match status" value="1"/>
</dbReference>
<feature type="domain" description="Glycosyltransferase 2-like" evidence="6">
    <location>
        <begin position="13"/>
        <end position="109"/>
    </location>
</feature>
<evidence type="ECO:0000256" key="4">
    <source>
        <dbReference type="ARBA" id="ARBA00022679"/>
    </source>
</evidence>
<protein>
    <submittedName>
        <fullName evidence="7">Glycosyl transferase</fullName>
    </submittedName>
</protein>
<dbReference type="Gene3D" id="3.90.550.10">
    <property type="entry name" value="Spore Coat Polysaccharide Biosynthesis Protein SpsA, Chain A"/>
    <property type="match status" value="1"/>
</dbReference>
<organism evidence="7 8">
    <name type="scientific">Flexistipes sinusarabici</name>
    <dbReference type="NCBI Taxonomy" id="2352"/>
    <lineage>
        <taxon>Bacteria</taxon>
        <taxon>Pseudomonadati</taxon>
        <taxon>Deferribacterota</taxon>
        <taxon>Deferribacteres</taxon>
        <taxon>Deferribacterales</taxon>
        <taxon>Flexistipitaceae</taxon>
        <taxon>Flexistipes</taxon>
    </lineage>
</organism>
<dbReference type="SUPFAM" id="SSF53448">
    <property type="entry name" value="Nucleotide-diphospho-sugar transferases"/>
    <property type="match status" value="1"/>
</dbReference>
<keyword evidence="2" id="KW-1003">Cell membrane</keyword>
<dbReference type="EMBL" id="DPPF01000132">
    <property type="protein sequence ID" value="HCW93342.1"/>
    <property type="molecule type" value="Genomic_DNA"/>
</dbReference>
<dbReference type="PANTHER" id="PTHR43646:SF2">
    <property type="entry name" value="GLYCOSYLTRANSFERASE 2-LIKE DOMAIN-CONTAINING PROTEIN"/>
    <property type="match status" value="1"/>
</dbReference>
<dbReference type="AlphaFoldDB" id="A0A3D5QDV4"/>
<evidence type="ECO:0000313" key="8">
    <source>
        <dbReference type="Proteomes" id="UP000262325"/>
    </source>
</evidence>
<dbReference type="CDD" id="cd02522">
    <property type="entry name" value="GT_2_like_a"/>
    <property type="match status" value="1"/>
</dbReference>
<evidence type="ECO:0000313" key="7">
    <source>
        <dbReference type="EMBL" id="HCW93342.1"/>
    </source>
</evidence>
<keyword evidence="4 7" id="KW-0808">Transferase</keyword>
<reference evidence="7 8" key="1">
    <citation type="journal article" date="2018" name="Nat. Biotechnol.">
        <title>A standardized bacterial taxonomy based on genome phylogeny substantially revises the tree of life.</title>
        <authorList>
            <person name="Parks D.H."/>
            <person name="Chuvochina M."/>
            <person name="Waite D.W."/>
            <person name="Rinke C."/>
            <person name="Skarshewski A."/>
            <person name="Chaumeil P.A."/>
            <person name="Hugenholtz P."/>
        </authorList>
    </citation>
    <scope>NUCLEOTIDE SEQUENCE [LARGE SCALE GENOMIC DNA]</scope>
    <source>
        <strain evidence="7">UBA8672</strain>
    </source>
</reference>
<comment type="subcellular location">
    <subcellularLocation>
        <location evidence="1">Cell membrane</location>
    </subcellularLocation>
</comment>
<dbReference type="GO" id="GO:0016757">
    <property type="term" value="F:glycosyltransferase activity"/>
    <property type="evidence" value="ECO:0007669"/>
    <property type="project" value="UniProtKB-KW"/>
</dbReference>